<dbReference type="InterPro" id="IPR052261">
    <property type="entry name" value="Glycosyltransferase_13"/>
</dbReference>
<name>A0A196S4Y9_BLAHN</name>
<evidence type="ECO:0000256" key="6">
    <source>
        <dbReference type="ARBA" id="ARBA00022679"/>
    </source>
</evidence>
<organism evidence="17 18">
    <name type="scientific">Blastocystis sp. subtype 1 (strain ATCC 50177 / NandII)</name>
    <dbReference type="NCBI Taxonomy" id="478820"/>
    <lineage>
        <taxon>Eukaryota</taxon>
        <taxon>Sar</taxon>
        <taxon>Stramenopiles</taxon>
        <taxon>Bigyra</taxon>
        <taxon>Opalozoa</taxon>
        <taxon>Opalinata</taxon>
        <taxon>Blastocystidae</taxon>
        <taxon>Blastocystis</taxon>
    </lineage>
</organism>
<dbReference type="GO" id="GO:0046872">
    <property type="term" value="F:metal ion binding"/>
    <property type="evidence" value="ECO:0007669"/>
    <property type="project" value="UniProtKB-KW"/>
</dbReference>
<evidence type="ECO:0000256" key="14">
    <source>
        <dbReference type="ARBA" id="ARBA00038949"/>
    </source>
</evidence>
<comment type="caution">
    <text evidence="17">The sequence shown here is derived from an EMBL/GenBank/DDBJ whole genome shotgun (WGS) entry which is preliminary data.</text>
</comment>
<dbReference type="EC" id="2.4.1.101" evidence="14"/>
<dbReference type="Gene3D" id="3.90.550.10">
    <property type="entry name" value="Spore Coat Polysaccharide Biosynthesis Protein SpsA, Chain A"/>
    <property type="match status" value="1"/>
</dbReference>
<keyword evidence="7" id="KW-0812">Transmembrane</keyword>
<dbReference type="STRING" id="478820.A0A196S4Y9"/>
<sequence length="416" mass="47305">MNEDKVVSNSFVNREASKDVQNTVVNTNVQSALNGASSAKSADSPIRTIGVSPVQSISETKGGKEYHYPGNRRTVLVIVAYNRPQYLKRTFDSLINTLASPQNAVKVDIVLSQDGFLSVLDGVVEESRKRISAALPSFSFRHIHHKQENLPGDSGYHKLSRHFGWFLNEMFITDQYDQVIILEDDLEIAPDFFEYFDATSPLLWTDSSLFCISAWNDNGQADHVSDAERLYRSDFFPGLGWMLTRTLWQELGASWPPAYWDDWLRHPDRRQGRACIRPEVSRSYTFGEKGTSNAQFFGQFLRGIKKNDRFVEFTKKDLSYLLKENFDSLWLKAIEEARLVTSLDAIPSSSSTAYKMYYDFSSGPAAFRRIARALGIMEDEKAGVFRTAYMGVIAVKYRGSQLYLVPREGPSFRYNS</sequence>
<accession>A0A196S4Y9</accession>
<keyword evidence="11" id="KW-0333">Golgi apparatus</keyword>
<evidence type="ECO:0000256" key="2">
    <source>
        <dbReference type="ARBA" id="ARBA00004323"/>
    </source>
</evidence>
<dbReference type="GO" id="GO:0003827">
    <property type="term" value="F:alpha-1,3-mannosylglycoprotein 2-beta-N-acetylglucosaminyltransferase activity"/>
    <property type="evidence" value="ECO:0007669"/>
    <property type="project" value="UniProtKB-EC"/>
</dbReference>
<protein>
    <recommendedName>
        <fullName evidence="14">alpha-1,3-mannosyl-glycoprotein 2-beta-N-acetylglucosaminyltransferase</fullName>
        <ecNumber evidence="14">2.4.1.101</ecNumber>
    </recommendedName>
    <alternativeName>
        <fullName evidence="15">N-glycosyl-oligosaccharide-glycoprotein N-acetylglucosaminyltransferase I</fullName>
    </alternativeName>
</protein>
<comment type="cofactor">
    <cofactor evidence="1">
        <name>Mn(2+)</name>
        <dbReference type="ChEBI" id="CHEBI:29035"/>
    </cofactor>
</comment>
<dbReference type="SUPFAM" id="SSF53448">
    <property type="entry name" value="Nucleotide-diphospho-sugar transferases"/>
    <property type="match status" value="1"/>
</dbReference>
<evidence type="ECO:0000256" key="11">
    <source>
        <dbReference type="ARBA" id="ARBA00023034"/>
    </source>
</evidence>
<proteinExistence type="inferred from homology"/>
<keyword evidence="13" id="KW-0464">Manganese</keyword>
<dbReference type="FunFam" id="3.90.550.10:FF:000252">
    <property type="entry name" value="Protein O-linked-mannose beta-1,2-N-acetylglucosaminyltransferase 1"/>
    <property type="match status" value="1"/>
</dbReference>
<evidence type="ECO:0000256" key="7">
    <source>
        <dbReference type="ARBA" id="ARBA00022692"/>
    </source>
</evidence>
<dbReference type="Proteomes" id="UP000078348">
    <property type="component" value="Unassembled WGS sequence"/>
</dbReference>
<evidence type="ECO:0000256" key="1">
    <source>
        <dbReference type="ARBA" id="ARBA00001936"/>
    </source>
</evidence>
<comment type="similarity">
    <text evidence="4">Belongs to the glycosyltransferase 13 family.</text>
</comment>
<comment type="subcellular location">
    <subcellularLocation>
        <location evidence="2">Golgi apparatus membrane</location>
        <topology evidence="2">Single-pass type II membrane protein</topology>
    </subcellularLocation>
</comment>
<evidence type="ECO:0000256" key="5">
    <source>
        <dbReference type="ARBA" id="ARBA00022676"/>
    </source>
</evidence>
<evidence type="ECO:0000256" key="9">
    <source>
        <dbReference type="ARBA" id="ARBA00022968"/>
    </source>
</evidence>
<keyword evidence="5 17" id="KW-0328">Glycosyltransferase</keyword>
<gene>
    <name evidence="17" type="ORF">AV274_6208</name>
</gene>
<keyword evidence="8" id="KW-0479">Metal-binding</keyword>
<keyword evidence="10" id="KW-1133">Transmembrane helix</keyword>
<evidence type="ECO:0000256" key="3">
    <source>
        <dbReference type="ARBA" id="ARBA00004922"/>
    </source>
</evidence>
<dbReference type="InterPro" id="IPR029044">
    <property type="entry name" value="Nucleotide-diphossugar_trans"/>
</dbReference>
<evidence type="ECO:0000256" key="12">
    <source>
        <dbReference type="ARBA" id="ARBA00023136"/>
    </source>
</evidence>
<keyword evidence="6 17" id="KW-0808">Transferase</keyword>
<keyword evidence="18" id="KW-1185">Reference proteome</keyword>
<dbReference type="EMBL" id="LXWW01000561">
    <property type="protein sequence ID" value="OAO12158.1"/>
    <property type="molecule type" value="Genomic_DNA"/>
</dbReference>
<evidence type="ECO:0000256" key="16">
    <source>
        <dbReference type="ARBA" id="ARBA00049421"/>
    </source>
</evidence>
<dbReference type="PANTHER" id="PTHR10468">
    <property type="entry name" value="PROTEIN O-LINKED-MANNOSE BETA-1,2-N-ACETYLGLUCOSAMINYLTRANSFERASE 1/ALPHA-1,3-MANNOSYL-GLYCOPROTEIN 2-BETA-N-ACETYLGLUCOSAMINYLTRANSFERASE"/>
    <property type="match status" value="1"/>
</dbReference>
<evidence type="ECO:0000256" key="15">
    <source>
        <dbReference type="ARBA" id="ARBA00041712"/>
    </source>
</evidence>
<keyword evidence="12" id="KW-0472">Membrane</keyword>
<comment type="pathway">
    <text evidence="3">Protein modification; protein glycosylation.</text>
</comment>
<evidence type="ECO:0000313" key="17">
    <source>
        <dbReference type="EMBL" id="OAO12158.1"/>
    </source>
</evidence>
<evidence type="ECO:0000256" key="4">
    <source>
        <dbReference type="ARBA" id="ARBA00006492"/>
    </source>
</evidence>
<dbReference type="Gene3D" id="3.10.180.20">
    <property type="entry name" value="N-Acetylglucosaminyltransferase I, Domain 2"/>
    <property type="match status" value="1"/>
</dbReference>
<dbReference type="InterPro" id="IPR004139">
    <property type="entry name" value="Glyco_trans_13"/>
</dbReference>
<dbReference type="PANTHER" id="PTHR10468:SF0">
    <property type="entry name" value="ALPHA-1,3-MANNOSYL-GLYCOPROTEIN 2-BETA-N-ACETYLGLUCOSAMINYLTRANSFERASE"/>
    <property type="match status" value="1"/>
</dbReference>
<reference evidence="17 18" key="1">
    <citation type="submission" date="2016-05" db="EMBL/GenBank/DDBJ databases">
        <title>Nuclear genome of Blastocystis sp. subtype 1 NandII.</title>
        <authorList>
            <person name="Gentekaki E."/>
            <person name="Curtis B."/>
            <person name="Stairs C."/>
            <person name="Eme L."/>
            <person name="Herman E."/>
            <person name="Klimes V."/>
            <person name="Arias M.C."/>
            <person name="Elias M."/>
            <person name="Hilliou F."/>
            <person name="Klute M."/>
            <person name="Malik S.-B."/>
            <person name="Pightling A."/>
            <person name="Rachubinski R."/>
            <person name="Salas D."/>
            <person name="Schlacht A."/>
            <person name="Suga H."/>
            <person name="Archibald J."/>
            <person name="Ball S.G."/>
            <person name="Clark G."/>
            <person name="Dacks J."/>
            <person name="Van Der Giezen M."/>
            <person name="Tsaousis A."/>
            <person name="Roger A."/>
        </authorList>
    </citation>
    <scope>NUCLEOTIDE SEQUENCE [LARGE SCALE GENOMIC DNA]</scope>
    <source>
        <strain evidence="18">ATCC 50177 / NandII</strain>
    </source>
</reference>
<comment type="catalytic activity">
    <reaction evidence="16">
        <text>N(4)-(alpha-D-Man-(1-&gt;3)-[alpha-D-Man-(1-&gt;3)-[alpha-D-Man-(1-&gt;6)]-alpha-D-Man-(1-&gt;6)]-beta-D-Man-(1-&gt;4)-beta-D-GlcNAc-(1-&gt;4)-beta-D-GlcNAc)-L-asparaginyl-[protein] (N-glucan mannose isomer 5A1,2) + UDP-N-acetyl-alpha-D-glucosamine = N(4)-{beta-D-GlcNAc-(1-&gt;2)-alpha-D-Man-(1-&gt;3)-[alpha-D-Man-(1-&gt;3)-[alpha-D-Man-(1-&gt;6)]-alpha-D-Man-(1-&gt;6)]-beta-D-Man-(1-&gt;4)-beta-D-GlcNAc-(1-&gt;4)-beta-D-GlcNAc}-L-asparaginyl-[protein] + UDP + H(+)</text>
        <dbReference type="Rhea" id="RHEA:11456"/>
        <dbReference type="Rhea" id="RHEA-COMP:14367"/>
        <dbReference type="Rhea" id="RHEA-COMP:14368"/>
        <dbReference type="ChEBI" id="CHEBI:15378"/>
        <dbReference type="ChEBI" id="CHEBI:57705"/>
        <dbReference type="ChEBI" id="CHEBI:58223"/>
        <dbReference type="ChEBI" id="CHEBI:59087"/>
        <dbReference type="ChEBI" id="CHEBI:60625"/>
        <dbReference type="EC" id="2.4.1.101"/>
    </reaction>
</comment>
<dbReference type="OrthoDB" id="440755at2759"/>
<dbReference type="GO" id="GO:0000139">
    <property type="term" value="C:Golgi membrane"/>
    <property type="evidence" value="ECO:0007669"/>
    <property type="project" value="UniProtKB-SubCell"/>
</dbReference>
<dbReference type="AlphaFoldDB" id="A0A196S4Y9"/>
<dbReference type="Pfam" id="PF03071">
    <property type="entry name" value="GNT-I"/>
    <property type="match status" value="1"/>
</dbReference>
<keyword evidence="9" id="KW-0735">Signal-anchor</keyword>
<dbReference type="UniPathway" id="UPA00378"/>
<evidence type="ECO:0000256" key="13">
    <source>
        <dbReference type="ARBA" id="ARBA00023211"/>
    </source>
</evidence>
<evidence type="ECO:0000256" key="10">
    <source>
        <dbReference type="ARBA" id="ARBA00022989"/>
    </source>
</evidence>
<evidence type="ECO:0000313" key="18">
    <source>
        <dbReference type="Proteomes" id="UP000078348"/>
    </source>
</evidence>
<evidence type="ECO:0000256" key="8">
    <source>
        <dbReference type="ARBA" id="ARBA00022723"/>
    </source>
</evidence>